<dbReference type="InterPro" id="IPR032867">
    <property type="entry name" value="DYW_dom"/>
</dbReference>
<dbReference type="InterPro" id="IPR011990">
    <property type="entry name" value="TPR-like_helical_dom_sf"/>
</dbReference>
<keyword evidence="1" id="KW-0677">Repeat</keyword>
<dbReference type="Pfam" id="PF13041">
    <property type="entry name" value="PPR_2"/>
    <property type="match status" value="2"/>
</dbReference>
<evidence type="ECO:0000313" key="4">
    <source>
        <dbReference type="EMBL" id="KAG0475704.1"/>
    </source>
</evidence>
<accession>A0A835UU03</accession>
<dbReference type="PROSITE" id="PS51375">
    <property type="entry name" value="PPR"/>
    <property type="match status" value="3"/>
</dbReference>
<dbReference type="GO" id="GO:0009451">
    <property type="term" value="P:RNA modification"/>
    <property type="evidence" value="ECO:0007669"/>
    <property type="project" value="InterPro"/>
</dbReference>
<feature type="repeat" description="PPR" evidence="2">
    <location>
        <begin position="177"/>
        <end position="207"/>
    </location>
</feature>
<feature type="repeat" description="PPR" evidence="2">
    <location>
        <begin position="208"/>
        <end position="238"/>
    </location>
</feature>
<dbReference type="Pfam" id="PF01535">
    <property type="entry name" value="PPR"/>
    <property type="match status" value="3"/>
</dbReference>
<dbReference type="EMBL" id="JADCNM010000007">
    <property type="protein sequence ID" value="KAG0475704.1"/>
    <property type="molecule type" value="Genomic_DNA"/>
</dbReference>
<evidence type="ECO:0000259" key="3">
    <source>
        <dbReference type="Pfam" id="PF14432"/>
    </source>
</evidence>
<dbReference type="PANTHER" id="PTHR47926">
    <property type="entry name" value="PENTATRICOPEPTIDE REPEAT-CONTAINING PROTEIN"/>
    <property type="match status" value="1"/>
</dbReference>
<dbReference type="AlphaFoldDB" id="A0A835UU03"/>
<dbReference type="InterPro" id="IPR046960">
    <property type="entry name" value="PPR_At4g14850-like_plant"/>
</dbReference>
<comment type="caution">
    <text evidence="4">The sequence shown here is derived from an EMBL/GenBank/DDBJ whole genome shotgun (WGS) entry which is preliminary data.</text>
</comment>
<feature type="domain" description="DYW" evidence="3">
    <location>
        <begin position="450"/>
        <end position="500"/>
    </location>
</feature>
<dbReference type="NCBIfam" id="TIGR00756">
    <property type="entry name" value="PPR"/>
    <property type="match status" value="2"/>
</dbReference>
<dbReference type="InterPro" id="IPR046848">
    <property type="entry name" value="E_motif"/>
</dbReference>
<evidence type="ECO:0000256" key="1">
    <source>
        <dbReference type="ARBA" id="ARBA00022737"/>
    </source>
</evidence>
<evidence type="ECO:0000313" key="5">
    <source>
        <dbReference type="Proteomes" id="UP000639772"/>
    </source>
</evidence>
<gene>
    <name evidence="4" type="ORF">HPP92_015390</name>
</gene>
<dbReference type="GO" id="GO:0003723">
    <property type="term" value="F:RNA binding"/>
    <property type="evidence" value="ECO:0007669"/>
    <property type="project" value="InterPro"/>
</dbReference>
<feature type="repeat" description="PPR" evidence="2">
    <location>
        <begin position="239"/>
        <end position="273"/>
    </location>
</feature>
<dbReference type="PANTHER" id="PTHR47926:SF411">
    <property type="entry name" value="PENTATRICOPEPTIDE REPEAT-CONTAINING PROTEIN"/>
    <property type="match status" value="1"/>
</dbReference>
<dbReference type="Pfam" id="PF20431">
    <property type="entry name" value="E_motif"/>
    <property type="match status" value="1"/>
</dbReference>
<dbReference type="GO" id="GO:0008270">
    <property type="term" value="F:zinc ion binding"/>
    <property type="evidence" value="ECO:0007669"/>
    <property type="project" value="InterPro"/>
</dbReference>
<dbReference type="Pfam" id="PF14432">
    <property type="entry name" value="DYW_deaminase"/>
    <property type="match status" value="1"/>
</dbReference>
<dbReference type="Gene3D" id="1.25.40.10">
    <property type="entry name" value="Tetratricopeptide repeat domain"/>
    <property type="match status" value="3"/>
</dbReference>
<organism evidence="4 5">
    <name type="scientific">Vanilla planifolia</name>
    <name type="common">Vanilla</name>
    <dbReference type="NCBI Taxonomy" id="51239"/>
    <lineage>
        <taxon>Eukaryota</taxon>
        <taxon>Viridiplantae</taxon>
        <taxon>Streptophyta</taxon>
        <taxon>Embryophyta</taxon>
        <taxon>Tracheophyta</taxon>
        <taxon>Spermatophyta</taxon>
        <taxon>Magnoliopsida</taxon>
        <taxon>Liliopsida</taxon>
        <taxon>Asparagales</taxon>
        <taxon>Orchidaceae</taxon>
        <taxon>Vanilloideae</taxon>
        <taxon>Vanilleae</taxon>
        <taxon>Vanilla</taxon>
    </lineage>
</organism>
<proteinExistence type="predicted"/>
<sequence length="501" mass="55604">MAAFLTMSGGQPLPWLTLLQRCRSLVHLEQIHALGAKVGADGCNLFAGKLILLASVTVADSLDYARRVLDDFPSPDVFMFNTLIRGLAESDQPYLSLVTYLHMKRRLLAPDSFSFTFLLKAVANSRCLSAGAQLHSDAIRHGLDVHLYVGTTMVSMYSECGCVSSAWKVFEELPQPNVVAWNAVVTACFRCGDMAGAGQIFSQMPVKNLTSWNLMLAGYMKAGEFGAAEMLFREMEQKDQVSWSTMIVGFSTHGYFFKAFGLFRELMSKGLMPNEVSFTGVLSACAQGGALESGKVLHGFVHKTGLNCVQAVSNALLDMAGLLEKAYEFIMEMPIKPNAIIWRTLLGACSIHGNIKLAEDVKMRLAEVEPNDSSDHILLSNVYAMAGKWCDVIGVRKFMREQSMRKDPGWSSVEVHKELYRFVASDTVSAVHEEALKKLEEIMSRLRIEGYVPQLSNVLHDIEVEEKENLIMRHSEKLAVAFGIARIHGAEIIRIVKNLRY</sequence>
<dbReference type="Proteomes" id="UP000639772">
    <property type="component" value="Chromosome 7"/>
</dbReference>
<protein>
    <recommendedName>
        <fullName evidence="3">DYW domain-containing protein</fullName>
    </recommendedName>
</protein>
<dbReference type="InterPro" id="IPR002885">
    <property type="entry name" value="PPR_rpt"/>
</dbReference>
<dbReference type="OrthoDB" id="2122657at2759"/>
<dbReference type="FunFam" id="1.25.40.10:FF:000242">
    <property type="entry name" value="Pentatricopeptide repeat-containing protein"/>
    <property type="match status" value="1"/>
</dbReference>
<name>A0A835UU03_VANPL</name>
<reference evidence="4 5" key="1">
    <citation type="journal article" date="2020" name="Nat. Food">
        <title>A phased Vanilla planifolia genome enables genetic improvement of flavour and production.</title>
        <authorList>
            <person name="Hasing T."/>
            <person name="Tang H."/>
            <person name="Brym M."/>
            <person name="Khazi F."/>
            <person name="Huang T."/>
            <person name="Chambers A.H."/>
        </authorList>
    </citation>
    <scope>NUCLEOTIDE SEQUENCE [LARGE SCALE GENOMIC DNA]</scope>
    <source>
        <tissue evidence="4">Leaf</tissue>
    </source>
</reference>
<evidence type="ECO:0000256" key="2">
    <source>
        <dbReference type="PROSITE-ProRule" id="PRU00708"/>
    </source>
</evidence>
<dbReference type="FunFam" id="1.25.40.10:FF:000934">
    <property type="entry name" value="Pentatricopeptide repeat-containing protein"/>
    <property type="match status" value="1"/>
</dbReference>